<dbReference type="VEuPathDB" id="FungiDB:SDRG_00351"/>
<keyword evidence="14" id="KW-1185">Reference proteome</keyword>
<evidence type="ECO:0000313" key="13">
    <source>
        <dbReference type="EMBL" id="EQC42622.1"/>
    </source>
</evidence>
<feature type="region of interest" description="Disordered" evidence="11">
    <location>
        <begin position="476"/>
        <end position="502"/>
    </location>
</feature>
<evidence type="ECO:0000256" key="9">
    <source>
        <dbReference type="ARBA" id="ARBA00023054"/>
    </source>
</evidence>
<comment type="subcellular location">
    <subcellularLocation>
        <location evidence="1">Cytoplasm</location>
    </subcellularLocation>
</comment>
<dbReference type="PROSITE" id="PS52044">
    <property type="entry name" value="VLRF1"/>
    <property type="match status" value="2"/>
</dbReference>
<dbReference type="InParanoid" id="T0SIB7"/>
<dbReference type="GO" id="GO:0016787">
    <property type="term" value="F:hydrolase activity"/>
    <property type="evidence" value="ECO:0007669"/>
    <property type="project" value="UniProtKB-KW"/>
</dbReference>
<dbReference type="SMART" id="SM00451">
    <property type="entry name" value="ZnF_U1"/>
    <property type="match status" value="2"/>
</dbReference>
<evidence type="ECO:0000256" key="2">
    <source>
        <dbReference type="ARBA" id="ARBA00009262"/>
    </source>
</evidence>
<evidence type="ECO:0000256" key="4">
    <source>
        <dbReference type="ARBA" id="ARBA00022722"/>
    </source>
</evidence>
<dbReference type="AlphaFoldDB" id="T0SIB7"/>
<comment type="similarity">
    <text evidence="2 10">Belongs to the ANKZF1/VMS1 family.</text>
</comment>
<dbReference type="InterPro" id="IPR041175">
    <property type="entry name" value="VLRF1/Vms1"/>
</dbReference>
<comment type="domain">
    <text evidence="10">The VLRF1 domain mediates binding to the 60S ribosomal subunit.</text>
</comment>
<feature type="active site" evidence="10">
    <location>
        <position position="590"/>
    </location>
</feature>
<dbReference type="Proteomes" id="UP000030762">
    <property type="component" value="Unassembled WGS sequence"/>
</dbReference>
<name>T0SIB7_SAPDV</name>
<feature type="compositionally biased region" description="Acidic residues" evidence="11">
    <location>
        <begin position="136"/>
        <end position="145"/>
    </location>
</feature>
<accession>T0SIB7</accession>
<evidence type="ECO:0000256" key="3">
    <source>
        <dbReference type="ARBA" id="ARBA00022490"/>
    </source>
</evidence>
<evidence type="ECO:0000256" key="10">
    <source>
        <dbReference type="PROSITE-ProRule" id="PRU01389"/>
    </source>
</evidence>
<dbReference type="EMBL" id="JH767132">
    <property type="protein sequence ID" value="EQC42622.1"/>
    <property type="molecule type" value="Genomic_DNA"/>
</dbReference>
<evidence type="ECO:0000256" key="1">
    <source>
        <dbReference type="ARBA" id="ARBA00004496"/>
    </source>
</evidence>
<dbReference type="GO" id="GO:0004519">
    <property type="term" value="F:endonuclease activity"/>
    <property type="evidence" value="ECO:0007669"/>
    <property type="project" value="UniProtKB-KW"/>
</dbReference>
<keyword evidence="4 10" id="KW-0540">Nuclease</keyword>
<dbReference type="eggNOG" id="KOG2505">
    <property type="taxonomic scope" value="Eukaryota"/>
</dbReference>
<dbReference type="OrthoDB" id="78366at2759"/>
<dbReference type="InterPro" id="IPR013087">
    <property type="entry name" value="Znf_C2H2_type"/>
</dbReference>
<evidence type="ECO:0000256" key="7">
    <source>
        <dbReference type="ARBA" id="ARBA00022801"/>
    </source>
</evidence>
<dbReference type="PROSITE" id="PS00028">
    <property type="entry name" value="ZINC_FINGER_C2H2_1"/>
    <property type="match status" value="1"/>
</dbReference>
<keyword evidence="9" id="KW-0175">Coiled coil</keyword>
<gene>
    <name evidence="13" type="ORF">SDRG_00351</name>
</gene>
<dbReference type="PANTHER" id="PTHR16036">
    <property type="entry name" value="ANKYRIN REPEAT AND ZINC FINGER DOMAIN-CONTAINING PROTEIN 1"/>
    <property type="match status" value="1"/>
</dbReference>
<keyword evidence="6 10" id="KW-0255">Endonuclease</keyword>
<dbReference type="GO" id="GO:0008270">
    <property type="term" value="F:zinc ion binding"/>
    <property type="evidence" value="ECO:0007669"/>
    <property type="project" value="InterPro"/>
</dbReference>
<feature type="compositionally biased region" description="Acidic residues" evidence="11">
    <location>
        <begin position="490"/>
        <end position="501"/>
    </location>
</feature>
<sequence length="668" mass="74296">MERKQRYGSIPLWELSNLGTWRSLNGAVDADPAPATTTTAEPPVVRAHLDVRGLTCGTCRLEFEDVKEQQAHFKTDLHVYNLKRKSKGLDCVTLAAYDAFVASQATTSTTPLAADSDEDEAQDVYRHPLDLSISSDENDSDDEGSDANLQREPLQAFTDNTTLFKIYNASFPQWSEKDKATFQASTDMVQCFSTDPTYYQWAVFLFRAGRFAGAVFQKDKVLVHKAFQRYTTRRKQGGSQSAHDAAGGKAKSAGAQLRRYNEMALQQDISELLTLWKTELQGCKRIFLGSAKTSRGLFFEKTGLQADDPRIRKVPFGTLRPTYDEVCRVRSVLGSASYGPFVASVYEPKPMAAKTPKQKKAVMRSVDAASRTMECSSHVRMAVCGLTPTTVARARAREQQPATIALWDLRRLEWQPLGKIDAPADAKLSPGAIVEPSVRGRACAACGLVFDDVAAQQAHFKTAWHTANVRRRARGRASVTGTSFEANGEASDDSDGSDDNDAVVRRCPTTTFTNGSSHVTMYNTVFSAYDRKDKTPFLATPSMLMGMRYHWAVLLFRAGRFAGAVFQCDALVVSKTLQRYTVRRKQGGSQSAHGGCASTQGAILRLYNERRLQEEISTRLCDWKRDLDACERIFLGCAKRNRKVFFNKTGLTPRTYTVMVAWDLMRMT</sequence>
<keyword evidence="3 10" id="KW-0963">Cytoplasm</keyword>
<evidence type="ECO:0000256" key="8">
    <source>
        <dbReference type="ARBA" id="ARBA00023043"/>
    </source>
</evidence>
<protein>
    <recommendedName>
        <fullName evidence="12">VLRF1 domain-containing protein</fullName>
    </recommendedName>
</protein>
<evidence type="ECO:0000259" key="12">
    <source>
        <dbReference type="PROSITE" id="PS52044"/>
    </source>
</evidence>
<keyword evidence="5" id="KW-0677">Repeat</keyword>
<dbReference type="Pfam" id="PF18826">
    <property type="entry name" value="bVLRF1"/>
    <property type="match status" value="2"/>
</dbReference>
<dbReference type="GeneID" id="19941078"/>
<dbReference type="PANTHER" id="PTHR16036:SF2">
    <property type="entry name" value="TRNA ENDONUCLEASE ANKZF1"/>
    <property type="match status" value="1"/>
</dbReference>
<evidence type="ECO:0000256" key="11">
    <source>
        <dbReference type="SAM" id="MobiDB-lite"/>
    </source>
</evidence>
<evidence type="ECO:0000256" key="5">
    <source>
        <dbReference type="ARBA" id="ARBA00022737"/>
    </source>
</evidence>
<reference evidence="13 14" key="1">
    <citation type="submission" date="2012-04" db="EMBL/GenBank/DDBJ databases">
        <title>The Genome Sequence of Saprolegnia declina VS20.</title>
        <authorList>
            <consortium name="The Broad Institute Genome Sequencing Platform"/>
            <person name="Russ C."/>
            <person name="Nusbaum C."/>
            <person name="Tyler B."/>
            <person name="van West P."/>
            <person name="Dieguez-Uribeondo J."/>
            <person name="de Bruijn I."/>
            <person name="Tripathy S."/>
            <person name="Jiang R."/>
            <person name="Young S.K."/>
            <person name="Zeng Q."/>
            <person name="Gargeya S."/>
            <person name="Fitzgerald M."/>
            <person name="Haas B."/>
            <person name="Abouelleil A."/>
            <person name="Alvarado L."/>
            <person name="Arachchi H.M."/>
            <person name="Berlin A."/>
            <person name="Chapman S.B."/>
            <person name="Goldberg J."/>
            <person name="Griggs A."/>
            <person name="Gujja S."/>
            <person name="Hansen M."/>
            <person name="Howarth C."/>
            <person name="Imamovic A."/>
            <person name="Larimer J."/>
            <person name="McCowen C."/>
            <person name="Montmayeur A."/>
            <person name="Murphy C."/>
            <person name="Neiman D."/>
            <person name="Pearson M."/>
            <person name="Priest M."/>
            <person name="Roberts A."/>
            <person name="Saif S."/>
            <person name="Shea T."/>
            <person name="Sisk P."/>
            <person name="Sykes S."/>
            <person name="Wortman J."/>
            <person name="Nusbaum C."/>
            <person name="Birren B."/>
        </authorList>
    </citation>
    <scope>NUCLEOTIDE SEQUENCE [LARGE SCALE GENOMIC DNA]</scope>
    <source>
        <strain evidence="13 14">VS20</strain>
    </source>
</reference>
<feature type="domain" description="VLRF1" evidence="12">
    <location>
        <begin position="547"/>
        <end position="668"/>
    </location>
</feature>
<keyword evidence="8" id="KW-0040">ANK repeat</keyword>
<evidence type="ECO:0000256" key="6">
    <source>
        <dbReference type="ARBA" id="ARBA00022759"/>
    </source>
</evidence>
<feature type="domain" description="VLRF1" evidence="12">
    <location>
        <begin position="197"/>
        <end position="336"/>
    </location>
</feature>
<dbReference type="GO" id="GO:0005737">
    <property type="term" value="C:cytoplasm"/>
    <property type="evidence" value="ECO:0007669"/>
    <property type="project" value="UniProtKB-SubCell"/>
</dbReference>
<evidence type="ECO:0000313" key="14">
    <source>
        <dbReference type="Proteomes" id="UP000030762"/>
    </source>
</evidence>
<organism evidence="13 14">
    <name type="scientific">Saprolegnia diclina (strain VS20)</name>
    <dbReference type="NCBI Taxonomy" id="1156394"/>
    <lineage>
        <taxon>Eukaryota</taxon>
        <taxon>Sar</taxon>
        <taxon>Stramenopiles</taxon>
        <taxon>Oomycota</taxon>
        <taxon>Saprolegniomycetes</taxon>
        <taxon>Saprolegniales</taxon>
        <taxon>Saprolegniaceae</taxon>
        <taxon>Saprolegnia</taxon>
    </lineage>
</organism>
<keyword evidence="7 10" id="KW-0378">Hydrolase</keyword>
<dbReference type="InterPro" id="IPR047139">
    <property type="entry name" value="ANKZ1/VMS1"/>
</dbReference>
<feature type="region of interest" description="Disordered" evidence="11">
    <location>
        <begin position="131"/>
        <end position="152"/>
    </location>
</feature>
<proteinExistence type="inferred from homology"/>
<feature type="active site" evidence="10">
    <location>
        <position position="240"/>
    </location>
</feature>
<dbReference type="RefSeq" id="XP_008604045.1">
    <property type="nucleotide sequence ID" value="XM_008605823.1"/>
</dbReference>
<dbReference type="GO" id="GO:0003676">
    <property type="term" value="F:nucleic acid binding"/>
    <property type="evidence" value="ECO:0007669"/>
    <property type="project" value="InterPro"/>
</dbReference>
<dbReference type="STRING" id="1156394.T0SIB7"/>
<dbReference type="InterPro" id="IPR003604">
    <property type="entry name" value="Matrin/U1-like-C_Znf_C2H2"/>
</dbReference>
<dbReference type="GO" id="GO:0036503">
    <property type="term" value="P:ERAD pathway"/>
    <property type="evidence" value="ECO:0007669"/>
    <property type="project" value="TreeGrafter"/>
</dbReference>